<dbReference type="InterPro" id="IPR050266">
    <property type="entry name" value="AB_hydrolase_sf"/>
</dbReference>
<name>A0A9W9CT86_9PEZI</name>
<dbReference type="GO" id="GO:0016020">
    <property type="term" value="C:membrane"/>
    <property type="evidence" value="ECO:0007669"/>
    <property type="project" value="TreeGrafter"/>
</dbReference>
<dbReference type="OrthoDB" id="294702at2759"/>
<dbReference type="PANTHER" id="PTHR43798">
    <property type="entry name" value="MONOACYLGLYCEROL LIPASE"/>
    <property type="match status" value="1"/>
</dbReference>
<dbReference type="PANTHER" id="PTHR43798:SF31">
    <property type="entry name" value="AB HYDROLASE SUPERFAMILY PROTEIN YCLE"/>
    <property type="match status" value="1"/>
</dbReference>
<sequence>MNCHADLAYTVLGPACDERSPNPTNNLSRPPLVPPVLCFHGSGTSSHYDTWLPLIKETSRFAPVLFHERRGVRASASTDPHHPRDALQDLLDLLQHVDLQPPYILVAHSYGGTFAREFLQQYPDQVAGVVLAETGQETPTKHDEEQYRRQALGKKPLSVIHADSLYEKRKAITSDAGLDLLRKWTDEDERLKKAQLQLSSNARYVRVEDCGHDIVRHRPLVVSEEVKWVISNLKPAEQTSKVRLRDAGEYLRARISRLRRQEKN</sequence>
<dbReference type="Pfam" id="PF00561">
    <property type="entry name" value="Abhydrolase_1"/>
    <property type="match status" value="1"/>
</dbReference>
<dbReference type="AlphaFoldDB" id="A0A9W9CT86"/>
<dbReference type="Gene3D" id="3.40.50.1820">
    <property type="entry name" value="alpha/beta hydrolase"/>
    <property type="match status" value="1"/>
</dbReference>
<protein>
    <recommendedName>
        <fullName evidence="2">AB hydrolase-1 domain-containing protein</fullName>
    </recommendedName>
</protein>
<evidence type="ECO:0000313" key="4">
    <source>
        <dbReference type="Proteomes" id="UP001140453"/>
    </source>
</evidence>
<evidence type="ECO:0000259" key="2">
    <source>
        <dbReference type="Pfam" id="PF00561"/>
    </source>
</evidence>
<organism evidence="3 4">
    <name type="scientific">Gnomoniopsis smithogilvyi</name>
    <dbReference type="NCBI Taxonomy" id="1191159"/>
    <lineage>
        <taxon>Eukaryota</taxon>
        <taxon>Fungi</taxon>
        <taxon>Dikarya</taxon>
        <taxon>Ascomycota</taxon>
        <taxon>Pezizomycotina</taxon>
        <taxon>Sordariomycetes</taxon>
        <taxon>Sordariomycetidae</taxon>
        <taxon>Diaporthales</taxon>
        <taxon>Gnomoniaceae</taxon>
        <taxon>Gnomoniopsis</taxon>
    </lineage>
</organism>
<comment type="caution">
    <text evidence="3">The sequence shown here is derived from an EMBL/GenBank/DDBJ whole genome shotgun (WGS) entry which is preliminary data.</text>
</comment>
<proteinExistence type="predicted"/>
<keyword evidence="4" id="KW-1185">Reference proteome</keyword>
<dbReference type="EMBL" id="JAPEVB010000006">
    <property type="protein sequence ID" value="KAJ4386067.1"/>
    <property type="molecule type" value="Genomic_DNA"/>
</dbReference>
<dbReference type="InterPro" id="IPR029058">
    <property type="entry name" value="AB_hydrolase_fold"/>
</dbReference>
<dbReference type="GO" id="GO:0016787">
    <property type="term" value="F:hydrolase activity"/>
    <property type="evidence" value="ECO:0007669"/>
    <property type="project" value="UniProtKB-KW"/>
</dbReference>
<gene>
    <name evidence="3" type="ORF">N0V93_008959</name>
</gene>
<evidence type="ECO:0000256" key="1">
    <source>
        <dbReference type="ARBA" id="ARBA00022801"/>
    </source>
</evidence>
<dbReference type="SUPFAM" id="SSF53474">
    <property type="entry name" value="alpha/beta-Hydrolases"/>
    <property type="match status" value="1"/>
</dbReference>
<evidence type="ECO:0000313" key="3">
    <source>
        <dbReference type="EMBL" id="KAJ4386067.1"/>
    </source>
</evidence>
<dbReference type="InterPro" id="IPR000073">
    <property type="entry name" value="AB_hydrolase_1"/>
</dbReference>
<keyword evidence="1" id="KW-0378">Hydrolase</keyword>
<accession>A0A9W9CT86</accession>
<reference evidence="3" key="1">
    <citation type="submission" date="2022-10" db="EMBL/GenBank/DDBJ databases">
        <title>Tapping the CABI collections for fungal endophytes: first genome assemblies for Collariella, Neodidymelliopsis, Ascochyta clinopodiicola, Didymella pomorum, Didymosphaeria variabile, Neocosmospora piperis and Neocucurbitaria cava.</title>
        <authorList>
            <person name="Hill R."/>
        </authorList>
    </citation>
    <scope>NUCLEOTIDE SEQUENCE</scope>
    <source>
        <strain evidence="3">IMI 355082</strain>
    </source>
</reference>
<feature type="domain" description="AB hydrolase-1" evidence="2">
    <location>
        <begin position="34"/>
        <end position="148"/>
    </location>
</feature>
<dbReference type="Proteomes" id="UP001140453">
    <property type="component" value="Unassembled WGS sequence"/>
</dbReference>